<keyword evidence="2" id="KW-0238">DNA-binding</keyword>
<evidence type="ECO:0000256" key="1">
    <source>
        <dbReference type="ARBA" id="ARBA00023015"/>
    </source>
</evidence>
<organism evidence="6 7">
    <name type="scientific">Penicillium arizonense</name>
    <dbReference type="NCBI Taxonomy" id="1835702"/>
    <lineage>
        <taxon>Eukaryota</taxon>
        <taxon>Fungi</taxon>
        <taxon>Dikarya</taxon>
        <taxon>Ascomycota</taxon>
        <taxon>Pezizomycotina</taxon>
        <taxon>Eurotiomycetes</taxon>
        <taxon>Eurotiomycetidae</taxon>
        <taxon>Eurotiales</taxon>
        <taxon>Aspergillaceae</taxon>
        <taxon>Penicillium</taxon>
    </lineage>
</organism>
<dbReference type="CDD" id="cd00067">
    <property type="entry name" value="GAL4"/>
    <property type="match status" value="1"/>
</dbReference>
<dbReference type="STRING" id="1835702.A0A1F5LZB9"/>
<gene>
    <name evidence="6" type="ORF">PENARI_c001G00354</name>
</gene>
<dbReference type="SMART" id="SM00066">
    <property type="entry name" value="GAL4"/>
    <property type="match status" value="1"/>
</dbReference>
<dbReference type="AlphaFoldDB" id="A0A1F5LZB9"/>
<evidence type="ECO:0000313" key="7">
    <source>
        <dbReference type="Proteomes" id="UP000177622"/>
    </source>
</evidence>
<evidence type="ECO:0000313" key="6">
    <source>
        <dbReference type="EMBL" id="OGE58379.1"/>
    </source>
</evidence>
<accession>A0A1F5LZB9</accession>
<evidence type="ECO:0000259" key="5">
    <source>
        <dbReference type="PROSITE" id="PS50048"/>
    </source>
</evidence>
<dbReference type="GO" id="GO:0003677">
    <property type="term" value="F:DNA binding"/>
    <property type="evidence" value="ECO:0007669"/>
    <property type="project" value="UniProtKB-KW"/>
</dbReference>
<dbReference type="Proteomes" id="UP000177622">
    <property type="component" value="Unassembled WGS sequence"/>
</dbReference>
<dbReference type="PANTHER" id="PTHR47785">
    <property type="entry name" value="ZN(II)2CYS6 TRANSCRIPTION FACTOR (EUROFUNG)-RELATED-RELATED"/>
    <property type="match status" value="1"/>
</dbReference>
<keyword evidence="7" id="KW-1185">Reference proteome</keyword>
<keyword evidence="4" id="KW-0539">Nucleus</keyword>
<keyword evidence="1" id="KW-0805">Transcription regulation</keyword>
<keyword evidence="3" id="KW-0804">Transcription</keyword>
<dbReference type="RefSeq" id="XP_022493802.1">
    <property type="nucleotide sequence ID" value="XM_022626141.1"/>
</dbReference>
<dbReference type="PROSITE" id="PS00463">
    <property type="entry name" value="ZN2_CY6_FUNGAL_1"/>
    <property type="match status" value="1"/>
</dbReference>
<dbReference type="OrthoDB" id="445007at2759"/>
<sequence length="636" mass="72653">MKAFEGRAPVEYPRKRASIACNFCRHRKRKCDGQKPTCGLCADAGAQCEYQESDRVQDIPAEILLRLSHMETLLQQQKEAIAELSTRVTSQVSSPQADPLISLPNVSAHLAQPRYNWYPSPANTYHDRSSISLPPQQNHEEPLPIPLGHSTPTERLFFLDRIKNLIGEYPQDFFMQLESTRLPKFEDKSVNKSFDQIDPSLFQTRITEPYFNEFLTNVHAFFPLMEPLALRTVYENFTLVPRGNSIQTILCLVIIALGKVSSNPGHIFDIEAADDRNGIEYFAPAYHELKNRWSAFLPMNRSPFVPLAFVYASLYFRYIGRPFQASNMITDASTAVKSLHSLLSVKPMMREHDTLFRTTWACYILECDDLAEFNFPRSGIEFLVEGPPSVEGGMHFPRLSEPTQRSNLVFLAMCSIRKLLNRVHTWIYDPTFLDNYAAASPSQQKSHSATPRPQKHSIASLERICVELNRQLEEWFQSLPPQIRPDLKKPMSHQDAYDSYIRARYYATKHIIYRPSLVYAAQNKDNNVLPDYVFGNCKQCIASCRKFVEAASLLLEKRTHSNWLRMQALLAAIFTLATAKSTPSLEAIVSDFDFDQLMKEAIQSIGLWAQHSETADAILSIIKTIRQKIRLSVSRT</sequence>
<dbReference type="GeneID" id="34570875"/>
<comment type="caution">
    <text evidence="6">The sequence shown here is derived from an EMBL/GenBank/DDBJ whole genome shotgun (WGS) entry which is preliminary data.</text>
</comment>
<protein>
    <recommendedName>
        <fullName evidence="5">Zn(2)-C6 fungal-type domain-containing protein</fullName>
    </recommendedName>
</protein>
<name>A0A1F5LZB9_PENAI</name>
<proteinExistence type="predicted"/>
<feature type="domain" description="Zn(2)-C6 fungal-type" evidence="5">
    <location>
        <begin position="20"/>
        <end position="50"/>
    </location>
</feature>
<evidence type="ECO:0000256" key="3">
    <source>
        <dbReference type="ARBA" id="ARBA00023163"/>
    </source>
</evidence>
<dbReference type="InterPro" id="IPR036864">
    <property type="entry name" value="Zn2-C6_fun-type_DNA-bd_sf"/>
</dbReference>
<dbReference type="CDD" id="cd12148">
    <property type="entry name" value="fungal_TF_MHR"/>
    <property type="match status" value="1"/>
</dbReference>
<dbReference type="Gene3D" id="4.10.240.10">
    <property type="entry name" value="Zn(2)-C6 fungal-type DNA-binding domain"/>
    <property type="match status" value="1"/>
</dbReference>
<dbReference type="GO" id="GO:0000981">
    <property type="term" value="F:DNA-binding transcription factor activity, RNA polymerase II-specific"/>
    <property type="evidence" value="ECO:0007669"/>
    <property type="project" value="InterPro"/>
</dbReference>
<reference evidence="6 7" key="1">
    <citation type="journal article" date="2016" name="Sci. Rep.">
        <title>Penicillium arizonense, a new, genome sequenced fungal species, reveals a high chemical diversity in secreted metabolites.</title>
        <authorList>
            <person name="Grijseels S."/>
            <person name="Nielsen J.C."/>
            <person name="Randelovic M."/>
            <person name="Nielsen J."/>
            <person name="Nielsen K.F."/>
            <person name="Workman M."/>
            <person name="Frisvad J.C."/>
        </authorList>
    </citation>
    <scope>NUCLEOTIDE SEQUENCE [LARGE SCALE GENOMIC DNA]</scope>
    <source>
        <strain evidence="6 7">CBS 141311</strain>
    </source>
</reference>
<evidence type="ECO:0000256" key="4">
    <source>
        <dbReference type="ARBA" id="ARBA00023242"/>
    </source>
</evidence>
<dbReference type="SUPFAM" id="SSF57701">
    <property type="entry name" value="Zn2/Cys6 DNA-binding domain"/>
    <property type="match status" value="1"/>
</dbReference>
<dbReference type="EMBL" id="LXJU01000001">
    <property type="protein sequence ID" value="OGE58379.1"/>
    <property type="molecule type" value="Genomic_DNA"/>
</dbReference>
<dbReference type="PROSITE" id="PS50048">
    <property type="entry name" value="ZN2_CY6_FUNGAL_2"/>
    <property type="match status" value="1"/>
</dbReference>
<dbReference type="InterPro" id="IPR053181">
    <property type="entry name" value="EcdB-like_regulator"/>
</dbReference>
<dbReference type="GO" id="GO:0008270">
    <property type="term" value="F:zinc ion binding"/>
    <property type="evidence" value="ECO:0007669"/>
    <property type="project" value="InterPro"/>
</dbReference>
<dbReference type="InterPro" id="IPR001138">
    <property type="entry name" value="Zn2Cys6_DnaBD"/>
</dbReference>
<evidence type="ECO:0000256" key="2">
    <source>
        <dbReference type="ARBA" id="ARBA00023125"/>
    </source>
</evidence>
<dbReference type="Pfam" id="PF00172">
    <property type="entry name" value="Zn_clus"/>
    <property type="match status" value="1"/>
</dbReference>